<accession>A0A3Q8CCD1</accession>
<dbReference type="SUPFAM" id="SSF52540">
    <property type="entry name" value="P-loop containing nucleoside triphosphate hydrolases"/>
    <property type="match status" value="1"/>
</dbReference>
<dbReference type="KEGG" id="lng:BSQ50_06900"/>
<evidence type="ECO:0000256" key="6">
    <source>
        <dbReference type="ARBA" id="ARBA00022932"/>
    </source>
</evidence>
<dbReference type="InterPro" id="IPR010372">
    <property type="entry name" value="DNA_pol3_delta_N"/>
</dbReference>
<dbReference type="GO" id="GO:0003677">
    <property type="term" value="F:DNA binding"/>
    <property type="evidence" value="ECO:0007669"/>
    <property type="project" value="InterPro"/>
</dbReference>
<dbReference type="Gene3D" id="3.40.50.300">
    <property type="entry name" value="P-loop containing nucleotide triphosphate hydrolases"/>
    <property type="match status" value="1"/>
</dbReference>
<organism evidence="11 12">
    <name type="scientific">Liquorilactobacillus nagelii</name>
    <dbReference type="NCBI Taxonomy" id="82688"/>
    <lineage>
        <taxon>Bacteria</taxon>
        <taxon>Bacillati</taxon>
        <taxon>Bacillota</taxon>
        <taxon>Bacilli</taxon>
        <taxon>Lactobacillales</taxon>
        <taxon>Lactobacillaceae</taxon>
        <taxon>Liquorilactobacillus</taxon>
    </lineage>
</organism>
<dbReference type="Gene3D" id="1.20.272.10">
    <property type="match status" value="1"/>
</dbReference>
<comment type="similarity">
    <text evidence="7">Belongs to the DNA polymerase HolA subunit family.</text>
</comment>
<evidence type="ECO:0000313" key="11">
    <source>
        <dbReference type="EMBL" id="AUJ32310.1"/>
    </source>
</evidence>
<dbReference type="Pfam" id="PF21694">
    <property type="entry name" value="DNA_pol3_delta_C"/>
    <property type="match status" value="1"/>
</dbReference>
<dbReference type="GeneID" id="78521221"/>
<dbReference type="PANTHER" id="PTHR34388:SF1">
    <property type="entry name" value="DNA POLYMERASE III SUBUNIT DELTA"/>
    <property type="match status" value="1"/>
</dbReference>
<dbReference type="GO" id="GO:0003887">
    <property type="term" value="F:DNA-directed DNA polymerase activity"/>
    <property type="evidence" value="ECO:0007669"/>
    <property type="project" value="UniProtKB-KW"/>
</dbReference>
<evidence type="ECO:0000256" key="5">
    <source>
        <dbReference type="ARBA" id="ARBA00022705"/>
    </source>
</evidence>
<evidence type="ECO:0000256" key="8">
    <source>
        <dbReference type="ARBA" id="ARBA00049244"/>
    </source>
</evidence>
<keyword evidence="6" id="KW-0239">DNA-directed DNA polymerase</keyword>
<proteinExistence type="inferred from homology"/>
<dbReference type="GO" id="GO:0006261">
    <property type="term" value="P:DNA-templated DNA replication"/>
    <property type="evidence" value="ECO:0007669"/>
    <property type="project" value="TreeGrafter"/>
</dbReference>
<dbReference type="Pfam" id="PF06144">
    <property type="entry name" value="DNA_pol3_delta"/>
    <property type="match status" value="1"/>
</dbReference>
<dbReference type="EMBL" id="CP018180">
    <property type="protein sequence ID" value="AUJ32310.1"/>
    <property type="molecule type" value="Genomic_DNA"/>
</dbReference>
<name>A0A3Q8CCD1_9LACO</name>
<dbReference type="Proteomes" id="UP000324497">
    <property type="component" value="Chromosome"/>
</dbReference>
<evidence type="ECO:0000313" key="12">
    <source>
        <dbReference type="Proteomes" id="UP000324497"/>
    </source>
</evidence>
<evidence type="ECO:0000259" key="9">
    <source>
        <dbReference type="Pfam" id="PF06144"/>
    </source>
</evidence>
<evidence type="ECO:0000256" key="7">
    <source>
        <dbReference type="ARBA" id="ARBA00034754"/>
    </source>
</evidence>
<comment type="catalytic activity">
    <reaction evidence="8">
        <text>DNA(n) + a 2'-deoxyribonucleoside 5'-triphosphate = DNA(n+1) + diphosphate</text>
        <dbReference type="Rhea" id="RHEA:22508"/>
        <dbReference type="Rhea" id="RHEA-COMP:17339"/>
        <dbReference type="Rhea" id="RHEA-COMP:17340"/>
        <dbReference type="ChEBI" id="CHEBI:33019"/>
        <dbReference type="ChEBI" id="CHEBI:61560"/>
        <dbReference type="ChEBI" id="CHEBI:173112"/>
        <dbReference type="EC" id="2.7.7.7"/>
    </reaction>
</comment>
<dbReference type="InterPro" id="IPR005790">
    <property type="entry name" value="DNA_polIII_delta"/>
</dbReference>
<dbReference type="EC" id="2.7.7.7" evidence="1"/>
<reference evidence="11 12" key="1">
    <citation type="submission" date="2016-11" db="EMBL/GenBank/DDBJ databases">
        <title>Interaction between Lactobacillus species and yeast in water kefir.</title>
        <authorList>
            <person name="Behr J."/>
            <person name="Xu D."/>
            <person name="Vogel R.F."/>
        </authorList>
    </citation>
    <scope>NUCLEOTIDE SEQUENCE [LARGE SCALE GENOMIC DNA]</scope>
    <source>
        <strain evidence="11 12">TMW 1.1827</strain>
    </source>
</reference>
<evidence type="ECO:0000256" key="3">
    <source>
        <dbReference type="ARBA" id="ARBA00022679"/>
    </source>
</evidence>
<evidence type="ECO:0000256" key="1">
    <source>
        <dbReference type="ARBA" id="ARBA00012417"/>
    </source>
</evidence>
<dbReference type="RefSeq" id="WP_083478492.1">
    <property type="nucleotide sequence ID" value="NZ_CP018180.1"/>
</dbReference>
<dbReference type="InterPro" id="IPR027417">
    <property type="entry name" value="P-loop_NTPase"/>
</dbReference>
<protein>
    <recommendedName>
        <fullName evidence="2">DNA polymerase III subunit delta</fullName>
        <ecNumber evidence="1">2.7.7.7</ecNumber>
    </recommendedName>
</protein>
<dbReference type="GO" id="GO:0009360">
    <property type="term" value="C:DNA polymerase III complex"/>
    <property type="evidence" value="ECO:0007669"/>
    <property type="project" value="InterPro"/>
</dbReference>
<evidence type="ECO:0000256" key="2">
    <source>
        <dbReference type="ARBA" id="ARBA00017703"/>
    </source>
</evidence>
<dbReference type="AlphaFoldDB" id="A0A3Q8CCD1"/>
<dbReference type="InterPro" id="IPR048466">
    <property type="entry name" value="DNA_pol3_delta-like_C"/>
</dbReference>
<feature type="domain" description="DNA polymerase III delta subunit-like C-terminal" evidence="10">
    <location>
        <begin position="217"/>
        <end position="336"/>
    </location>
</feature>
<keyword evidence="4" id="KW-0548">Nucleotidyltransferase</keyword>
<feature type="domain" description="DNA polymerase III delta N-terminal" evidence="9">
    <location>
        <begin position="20"/>
        <end position="144"/>
    </location>
</feature>
<sequence>MKAVELLHTKLTDKNLKPVYLIMGNESYLRTKVIEHLVEVIPAEQRSMNLGRFDLESDLLAAAINDVRSVPFFGERRLTILSHPNFLMTIKAKKALEQDVATLEKYLKAPEPTSTLVIDLSGQKLDSRKKISKLIKQKATIIDCGILSEDQVQKLVVEKAKKDGFTFSPMALKILIKKTEANYSVIMNELPKLELAAMQTKKIDQLMVMQLVPQTLEQNVFELSNLVLAQKNEQAFNLYHDLLLQHEEPLKLNAILIGQVRLLLQTMILTKHGYAQGDIASVLKVHPYRVKLAVQQIPKFSKDQLRQMYLDLVELEEQLKTSQRDPEKLFQLLLLGYLNHVTQKV</sequence>
<dbReference type="SUPFAM" id="SSF48019">
    <property type="entry name" value="post-AAA+ oligomerization domain-like"/>
    <property type="match status" value="1"/>
</dbReference>
<keyword evidence="12" id="KW-1185">Reference proteome</keyword>
<evidence type="ECO:0000259" key="10">
    <source>
        <dbReference type="Pfam" id="PF21694"/>
    </source>
</evidence>
<dbReference type="InterPro" id="IPR008921">
    <property type="entry name" value="DNA_pol3_clamp-load_cplx_C"/>
</dbReference>
<dbReference type="NCBIfam" id="TIGR01128">
    <property type="entry name" value="holA"/>
    <property type="match status" value="1"/>
</dbReference>
<dbReference type="Gene3D" id="1.10.8.60">
    <property type="match status" value="1"/>
</dbReference>
<evidence type="ECO:0000256" key="4">
    <source>
        <dbReference type="ARBA" id="ARBA00022695"/>
    </source>
</evidence>
<keyword evidence="3" id="KW-0808">Transferase</keyword>
<keyword evidence="5" id="KW-0235">DNA replication</keyword>
<gene>
    <name evidence="11" type="ORF">BSQ50_06900</name>
</gene>
<dbReference type="PANTHER" id="PTHR34388">
    <property type="entry name" value="DNA POLYMERASE III SUBUNIT DELTA"/>
    <property type="match status" value="1"/>
</dbReference>